<dbReference type="SMART" id="SM00869">
    <property type="entry name" value="Autotransporter"/>
    <property type="match status" value="1"/>
</dbReference>
<dbReference type="InterPro" id="IPR005546">
    <property type="entry name" value="Autotransporte_beta"/>
</dbReference>
<dbReference type="InterPro" id="IPR011050">
    <property type="entry name" value="Pectin_lyase_fold/virulence"/>
</dbReference>
<evidence type="ECO:0000256" key="2">
    <source>
        <dbReference type="SAM" id="SignalP"/>
    </source>
</evidence>
<dbReference type="PANTHER" id="PTHR12338:SF5">
    <property type="entry name" value="ANTIGEN 43-RELATED"/>
    <property type="match status" value="1"/>
</dbReference>
<name>A0A806XAI4_9ENTR</name>
<dbReference type="SUPFAM" id="SSF51126">
    <property type="entry name" value="Pectin lyase-like"/>
    <property type="match status" value="1"/>
</dbReference>
<dbReference type="InterPro" id="IPR050909">
    <property type="entry name" value="Bact_Autotransporter_VF"/>
</dbReference>
<evidence type="ECO:0000313" key="4">
    <source>
        <dbReference type="EMBL" id="ALR75641.1"/>
    </source>
</evidence>
<keyword evidence="2" id="KW-0732">Signal</keyword>
<dbReference type="Gene3D" id="2.160.20.20">
    <property type="match status" value="1"/>
</dbReference>
<dbReference type="Gene3D" id="2.40.128.130">
    <property type="entry name" value="Autotransporter beta-domain"/>
    <property type="match status" value="1"/>
</dbReference>
<dbReference type="CDD" id="cd01344">
    <property type="entry name" value="PL2_Passenger_AT"/>
    <property type="match status" value="1"/>
</dbReference>
<dbReference type="GO" id="GO:0019867">
    <property type="term" value="C:outer membrane"/>
    <property type="evidence" value="ECO:0007669"/>
    <property type="project" value="InterPro"/>
</dbReference>
<sequence>MQKKYLVMLIQTALLSGLPAVSVYAAQCTTASSRVACTGAGTVADNIGSGRSTSSTTITVDSGVVLDGGNAPAISLNDSNTITVNGTVQNSANPSSWGLLNAGANTIEVISNSTITIEQGGKVLANGTSGNAEAINVMGFGNTITNRGVIQSSGSSAALWFEDDEGQYGPPTVRNRVENYGVIARGTEQTSTAPVFGTSSRSGGAGIVFVNHSNSKVIGSLAFGRGDDDLEFYSNSLVTGNIDGGGGVNRLTLNGSTNSRDTLRGDISNFTTLDKNGEGRWDVTGALNGFTVVSVNQGTLGLSGDNTSYTGQLVINPSGNNDPTATVEAPARSLPVRPGNNTNNVINNGILRLTQDKNETYVGQITGSGQLIKTGQGTLTLNPQAPDGNLWQGGTTIQQGAIAVSQDNQLGAVNSALTLDGGGLIFNSPVDLAVGRNLTVTGNNGFIDTQANSTRIAQAINGTGTLSKRGSGMLNITGQNPDRWSANVEQGILNVDGAMAGNVAVQSGALLTGSGSVGNTTLNTGSTLIVGSAAAPSAAGPHQFTVNGALQNNGTLQLYRENDSTLTNRLQINGNYHGGDGSLLKMNSLLAGDNAPSDLLAITGSTSGTTGVAISNVGGHGEQALNGIKVIDVQGHSSSQAFFQQGRITAGAYDYFLTQKGKNWYLTNHVEGGDTDDADTPESLPDPDVAPEFTGKKAYRPEIGGYLASLQAANTLFTLTLDDREGGTEYLDPVSGEMKKTSMWLRQEGGHNRFAAAEGQVKTQANRYVAQLGGEIANGSFSGADRWDVGVMAGYANQQSNSRSSLTGYRARAKTDGYSAGAYATWFEQAQAKTGWYVDSWALYNWFDNTLSSPNQPGERWKSRGVTASLETGHISQLARYSRTALYVQPQAQAIWMGVKNAHDLTEANGTKVQDVNNGNIQTRLGVRLYLKGHSALDDGKSREFKPYVEANWLHNTERYGVRMDGETVSVDGARNIAQLKLGVQGQLTPSLNVWGGTAVQIGDNSYSDASAMLGVKYRF</sequence>
<protein>
    <recommendedName>
        <fullName evidence="3">Autotransporter domain-containing protein</fullName>
    </recommendedName>
</protein>
<feature type="region of interest" description="Disordered" evidence="1">
    <location>
        <begin position="672"/>
        <end position="694"/>
    </location>
</feature>
<reference evidence="5" key="1">
    <citation type="submission" date="2015-10" db="EMBL/GenBank/DDBJ databases">
        <title>Complete Genome Sequencing of Klebsiella sp. strain G5.</title>
        <authorList>
            <person name="Chan K.-G."/>
            <person name="Chen J.-W."/>
        </authorList>
    </citation>
    <scope>NUCLEOTIDE SEQUENCE [LARGE SCALE GENOMIC DNA]</scope>
    <source>
        <strain evidence="5">G5</strain>
    </source>
</reference>
<evidence type="ECO:0000313" key="5">
    <source>
        <dbReference type="Proteomes" id="UP000069162"/>
    </source>
</evidence>
<dbReference type="RefSeq" id="WP_062740457.1">
    <property type="nucleotide sequence ID" value="NZ_CP012871.1"/>
</dbReference>
<dbReference type="Pfam" id="PF18883">
    <property type="entry name" value="AC_1"/>
    <property type="match status" value="1"/>
</dbReference>
<evidence type="ECO:0000256" key="1">
    <source>
        <dbReference type="SAM" id="MobiDB-lite"/>
    </source>
</evidence>
<dbReference type="InterPro" id="IPR036709">
    <property type="entry name" value="Autotransporte_beta_dom_sf"/>
</dbReference>
<feature type="signal peptide" evidence="2">
    <location>
        <begin position="1"/>
        <end position="25"/>
    </location>
</feature>
<dbReference type="PROSITE" id="PS51208">
    <property type="entry name" value="AUTOTRANSPORTER"/>
    <property type="match status" value="1"/>
</dbReference>
<dbReference type="OrthoDB" id="6053567at2"/>
<dbReference type="KEGG" id="kle:AO703_04775"/>
<feature type="chain" id="PRO_5032559213" description="Autotransporter domain-containing protein" evidence="2">
    <location>
        <begin position="26"/>
        <end position="1020"/>
    </location>
</feature>
<dbReference type="EMBL" id="CP012871">
    <property type="protein sequence ID" value="ALR75641.1"/>
    <property type="molecule type" value="Genomic_DNA"/>
</dbReference>
<gene>
    <name evidence="4" type="ORF">AO703_04775</name>
</gene>
<dbReference type="SUPFAM" id="SSF103515">
    <property type="entry name" value="Autotransporter"/>
    <property type="match status" value="1"/>
</dbReference>
<dbReference type="Proteomes" id="UP000069162">
    <property type="component" value="Chromosome"/>
</dbReference>
<dbReference type="InterPro" id="IPR006315">
    <property type="entry name" value="OM_autotransptr_brl_dom"/>
</dbReference>
<evidence type="ECO:0000259" key="3">
    <source>
        <dbReference type="PROSITE" id="PS51208"/>
    </source>
</evidence>
<dbReference type="NCBIfam" id="TIGR01414">
    <property type="entry name" value="autotrans_barl"/>
    <property type="match status" value="1"/>
</dbReference>
<dbReference type="Pfam" id="PF03797">
    <property type="entry name" value="Autotransporter"/>
    <property type="match status" value="1"/>
</dbReference>
<feature type="domain" description="Autotransporter" evidence="3">
    <location>
        <begin position="736"/>
        <end position="1020"/>
    </location>
</feature>
<dbReference type="PANTHER" id="PTHR12338">
    <property type="entry name" value="AUTOTRANSPORTER"/>
    <property type="match status" value="1"/>
</dbReference>
<accession>A0A806XAI4</accession>
<dbReference type="InterPro" id="IPR043990">
    <property type="entry name" value="AC_1"/>
</dbReference>
<proteinExistence type="predicted"/>
<organism evidence="4 5">
    <name type="scientific">[Enterobacter] lignolyticus</name>
    <dbReference type="NCBI Taxonomy" id="1334193"/>
    <lineage>
        <taxon>Bacteria</taxon>
        <taxon>Pseudomonadati</taxon>
        <taxon>Pseudomonadota</taxon>
        <taxon>Gammaproteobacteria</taxon>
        <taxon>Enterobacterales</taxon>
        <taxon>Enterobacteriaceae</taxon>
        <taxon>Pluralibacter</taxon>
    </lineage>
</organism>
<dbReference type="AlphaFoldDB" id="A0A806XAI4"/>
<dbReference type="InterPro" id="IPR012332">
    <property type="entry name" value="Autotransporter_pectin_lyase_C"/>
</dbReference>